<keyword evidence="2" id="KW-0328">Glycosyltransferase</keyword>
<evidence type="ECO:0000256" key="2">
    <source>
        <dbReference type="ARBA" id="ARBA00022676"/>
    </source>
</evidence>
<dbReference type="Proteomes" id="UP001595630">
    <property type="component" value="Unassembled WGS sequence"/>
</dbReference>
<dbReference type="Gene3D" id="3.90.550.10">
    <property type="entry name" value="Spore Coat Polysaccharide Biosynthesis Protein SpsA, Chain A"/>
    <property type="match status" value="1"/>
</dbReference>
<dbReference type="EMBL" id="JBHRXZ010000024">
    <property type="protein sequence ID" value="MFC3609302.1"/>
    <property type="molecule type" value="Genomic_DNA"/>
</dbReference>
<protein>
    <submittedName>
        <fullName evidence="5">Glycosyltransferase family 2 protein</fullName>
    </submittedName>
</protein>
<keyword evidence="6" id="KW-1185">Reference proteome</keyword>
<dbReference type="PANTHER" id="PTHR43179:SF12">
    <property type="entry name" value="GALACTOFURANOSYLTRANSFERASE GLFT2"/>
    <property type="match status" value="1"/>
</dbReference>
<keyword evidence="3" id="KW-0808">Transferase</keyword>
<gene>
    <name evidence="5" type="ORF">ACFOMF_16115</name>
</gene>
<dbReference type="InterPro" id="IPR029044">
    <property type="entry name" value="Nucleotide-diphossugar_trans"/>
</dbReference>
<dbReference type="CDD" id="cd04185">
    <property type="entry name" value="GT_2_like_b"/>
    <property type="match status" value="1"/>
</dbReference>
<evidence type="ECO:0000256" key="3">
    <source>
        <dbReference type="ARBA" id="ARBA00022679"/>
    </source>
</evidence>
<comment type="similarity">
    <text evidence="1">Belongs to the glycosyltransferase 2 family.</text>
</comment>
<dbReference type="RefSeq" id="WP_386366730.1">
    <property type="nucleotide sequence ID" value="NZ_JBHRXZ010000024.1"/>
</dbReference>
<sequence length="336" mass="37766">MEQIYAVVLSYKRKDLLQRCLEAIAAQTRRCDGIIVVDNASGEEVERMLMQLDIPDLEVYVASRNIGASGGFSAGFRLAYQRGADFVWMMDDDVIPKPDALEELLQADRKLAELGKPRAFLLSTAYSGDGELTNVPLVDTRTNSIGYQYWPQLVEHGMVPVREATFVSILVPRAALAQHGLPIASMFIWAEDTEFTLRITQDIPGYLVSASKVLHLRRVAGAPDLLREQDPFRASLHRHFVRNQVFVFRKFFKKTRLLAMLLARLRQLAILLRLGQFAKATFVMRGLMESLTFKPEVESADAPLEALGGGFRRLERLPLSLEQKTFMPEPGVMPAA</sequence>
<evidence type="ECO:0000313" key="6">
    <source>
        <dbReference type="Proteomes" id="UP001595630"/>
    </source>
</evidence>
<organism evidence="5 6">
    <name type="scientific">Stutzerimonas tarimensis</name>
    <dbReference type="NCBI Taxonomy" id="1507735"/>
    <lineage>
        <taxon>Bacteria</taxon>
        <taxon>Pseudomonadati</taxon>
        <taxon>Pseudomonadota</taxon>
        <taxon>Gammaproteobacteria</taxon>
        <taxon>Pseudomonadales</taxon>
        <taxon>Pseudomonadaceae</taxon>
        <taxon>Stutzerimonas</taxon>
    </lineage>
</organism>
<evidence type="ECO:0000256" key="1">
    <source>
        <dbReference type="ARBA" id="ARBA00006739"/>
    </source>
</evidence>
<dbReference type="Pfam" id="PF00535">
    <property type="entry name" value="Glycos_transf_2"/>
    <property type="match status" value="1"/>
</dbReference>
<reference evidence="6" key="1">
    <citation type="journal article" date="2019" name="Int. J. Syst. Evol. Microbiol.">
        <title>The Global Catalogue of Microorganisms (GCM) 10K type strain sequencing project: providing services to taxonomists for standard genome sequencing and annotation.</title>
        <authorList>
            <consortium name="The Broad Institute Genomics Platform"/>
            <consortium name="The Broad Institute Genome Sequencing Center for Infectious Disease"/>
            <person name="Wu L."/>
            <person name="Ma J."/>
        </authorList>
    </citation>
    <scope>NUCLEOTIDE SEQUENCE [LARGE SCALE GENOMIC DNA]</scope>
    <source>
        <strain evidence="6">KCTC 42447</strain>
    </source>
</reference>
<proteinExistence type="inferred from homology"/>
<comment type="caution">
    <text evidence="5">The sequence shown here is derived from an EMBL/GenBank/DDBJ whole genome shotgun (WGS) entry which is preliminary data.</text>
</comment>
<dbReference type="InterPro" id="IPR001173">
    <property type="entry name" value="Glyco_trans_2-like"/>
</dbReference>
<feature type="domain" description="Glycosyltransferase 2-like" evidence="4">
    <location>
        <begin position="7"/>
        <end position="107"/>
    </location>
</feature>
<dbReference type="SUPFAM" id="SSF53448">
    <property type="entry name" value="Nucleotide-diphospho-sugar transferases"/>
    <property type="match status" value="1"/>
</dbReference>
<accession>A0ABV7T9L7</accession>
<name>A0ABV7T9L7_9GAMM</name>
<dbReference type="PANTHER" id="PTHR43179">
    <property type="entry name" value="RHAMNOSYLTRANSFERASE WBBL"/>
    <property type="match status" value="1"/>
</dbReference>
<evidence type="ECO:0000313" key="5">
    <source>
        <dbReference type="EMBL" id="MFC3609302.1"/>
    </source>
</evidence>
<evidence type="ECO:0000259" key="4">
    <source>
        <dbReference type="Pfam" id="PF00535"/>
    </source>
</evidence>